<keyword evidence="3" id="KW-1185">Reference proteome</keyword>
<keyword evidence="2" id="KW-0648">Protein biosynthesis</keyword>
<sequence>MSSDPYKFLFSYPDAKQTLSARKVHIRRLYDILELSIHRSDFVRAKKAWSILVRCKEVNWRVMWRTGALLVGKHDDPVAAARERLEYLTTMMLQHPEARESVIQEMILQLVASRQYRRALDELELYLPSPPFQENSVLHAYAGLICLYLAQPNRAADVSSEGRSLRDAQQYLDRARYLDPNNLVAAAWSDAIPQLSTSADDRITPVSDDEDMTLDGAGQRVKRART</sequence>
<dbReference type="Proteomes" id="UP000703269">
    <property type="component" value="Unassembled WGS sequence"/>
</dbReference>
<dbReference type="AlphaFoldDB" id="A0A9P3L7R4"/>
<evidence type="ECO:0000313" key="2">
    <source>
        <dbReference type="EMBL" id="GJE84253.1"/>
    </source>
</evidence>
<dbReference type="GO" id="GO:0042790">
    <property type="term" value="P:nucleolar large rRNA transcription by RNA polymerase I"/>
    <property type="evidence" value="ECO:0007669"/>
    <property type="project" value="TreeGrafter"/>
</dbReference>
<dbReference type="GO" id="GO:0001164">
    <property type="term" value="F:RNA polymerase I core promoter sequence-specific DNA binding"/>
    <property type="evidence" value="ECO:0007669"/>
    <property type="project" value="InterPro"/>
</dbReference>
<dbReference type="PANTHER" id="PTHR28244">
    <property type="entry name" value="RNA POLYMERASE I-SPECIFIC TRANSCRIPTION INITIATION FACTOR RRN11"/>
    <property type="match status" value="1"/>
</dbReference>
<dbReference type="PANTHER" id="PTHR28244:SF1">
    <property type="entry name" value="RNA POLYMERASE I-SPECIFIC TRANSCRIPTION INITIATION FACTOR RRN11"/>
    <property type="match status" value="1"/>
</dbReference>
<organism evidence="2 3">
    <name type="scientific">Phanerochaete sordida</name>
    <dbReference type="NCBI Taxonomy" id="48140"/>
    <lineage>
        <taxon>Eukaryota</taxon>
        <taxon>Fungi</taxon>
        <taxon>Dikarya</taxon>
        <taxon>Basidiomycota</taxon>
        <taxon>Agaricomycotina</taxon>
        <taxon>Agaricomycetes</taxon>
        <taxon>Polyporales</taxon>
        <taxon>Phanerochaetaceae</taxon>
        <taxon>Phanerochaete</taxon>
    </lineage>
</organism>
<comment type="caution">
    <text evidence="2">The sequence shown here is derived from an EMBL/GenBank/DDBJ whole genome shotgun (WGS) entry which is preliminary data.</text>
</comment>
<reference evidence="2 3" key="1">
    <citation type="submission" date="2021-08" db="EMBL/GenBank/DDBJ databases">
        <title>Draft Genome Sequence of Phanerochaete sordida strain YK-624.</title>
        <authorList>
            <person name="Mori T."/>
            <person name="Dohra H."/>
            <person name="Suzuki T."/>
            <person name="Kawagishi H."/>
            <person name="Hirai H."/>
        </authorList>
    </citation>
    <scope>NUCLEOTIDE SEQUENCE [LARGE SCALE GENOMIC DNA]</scope>
    <source>
        <strain evidence="2 3">YK-624</strain>
    </source>
</reference>
<evidence type="ECO:0000313" key="3">
    <source>
        <dbReference type="Proteomes" id="UP000703269"/>
    </source>
</evidence>
<name>A0A9P3L7R4_9APHY</name>
<dbReference type="GO" id="GO:0017025">
    <property type="term" value="F:TBP-class protein binding"/>
    <property type="evidence" value="ECO:0007669"/>
    <property type="project" value="TreeGrafter"/>
</dbReference>
<feature type="region of interest" description="Disordered" evidence="1">
    <location>
        <begin position="199"/>
        <end position="226"/>
    </location>
</feature>
<dbReference type="GO" id="GO:0003743">
    <property type="term" value="F:translation initiation factor activity"/>
    <property type="evidence" value="ECO:0007669"/>
    <property type="project" value="UniProtKB-KW"/>
</dbReference>
<dbReference type="GO" id="GO:0070860">
    <property type="term" value="C:RNA polymerase I core factor complex"/>
    <property type="evidence" value="ECO:0007669"/>
    <property type="project" value="TreeGrafter"/>
</dbReference>
<proteinExistence type="predicted"/>
<gene>
    <name evidence="2" type="ORF">PsYK624_003290</name>
</gene>
<keyword evidence="2" id="KW-0396">Initiation factor</keyword>
<evidence type="ECO:0000256" key="1">
    <source>
        <dbReference type="SAM" id="MobiDB-lite"/>
    </source>
</evidence>
<protein>
    <submittedName>
        <fullName evidence="2">RNA polymerase I-specific transcription initiation factor rrn11</fullName>
    </submittedName>
</protein>
<dbReference type="InterPro" id="IPR007224">
    <property type="entry name" value="TIF_Rrn11"/>
</dbReference>
<accession>A0A9P3L7R4</accession>
<dbReference type="Pfam" id="PF04090">
    <property type="entry name" value="Rrn11"/>
    <property type="match status" value="1"/>
</dbReference>
<dbReference type="GO" id="GO:0001181">
    <property type="term" value="F:RNA polymerase I general transcription initiation factor activity"/>
    <property type="evidence" value="ECO:0007669"/>
    <property type="project" value="InterPro"/>
</dbReference>
<dbReference type="OrthoDB" id="2159786at2759"/>
<dbReference type="InterPro" id="IPR053029">
    <property type="entry name" value="RNA_pol_I-specific_init_factor"/>
</dbReference>
<dbReference type="EMBL" id="BPQB01000001">
    <property type="protein sequence ID" value="GJE84253.1"/>
    <property type="molecule type" value="Genomic_DNA"/>
</dbReference>